<proteinExistence type="predicted"/>
<evidence type="ECO:0000256" key="6">
    <source>
        <dbReference type="ARBA" id="ARBA00023273"/>
    </source>
</evidence>
<evidence type="ECO:0000256" key="1">
    <source>
        <dbReference type="ARBA" id="ARBA00004611"/>
    </source>
</evidence>
<reference evidence="10" key="3">
    <citation type="submission" date="2025-09" db="UniProtKB">
        <authorList>
            <consortium name="Ensembl"/>
        </authorList>
    </citation>
    <scope>IDENTIFICATION</scope>
</reference>
<evidence type="ECO:0000256" key="7">
    <source>
        <dbReference type="ARBA" id="ARBA00035003"/>
    </source>
</evidence>
<dbReference type="HOGENOM" id="CLU_117702_0_1_1"/>
<dbReference type="PANTHER" id="PTHR31180:SF3">
    <property type="entry name" value="EXPRESSED SEQUENCE EH456644"/>
    <property type="match status" value="1"/>
</dbReference>
<dbReference type="GeneTree" id="ENSGT00390000002905"/>
<keyword evidence="6" id="KW-0966">Cell projection</keyword>
<dbReference type="OMA" id="QYDHYFE"/>
<dbReference type="GO" id="GO:0030317">
    <property type="term" value="P:flagellated sperm motility"/>
    <property type="evidence" value="ECO:0007669"/>
    <property type="project" value="InterPro"/>
</dbReference>
<dbReference type="eggNOG" id="ENOG502S5NG">
    <property type="taxonomic scope" value="Eukaryota"/>
</dbReference>
<dbReference type="FunCoup" id="H3BHK3">
    <property type="interactions" value="91"/>
</dbReference>
<reference evidence="10" key="2">
    <citation type="submission" date="2025-08" db="UniProtKB">
        <authorList>
            <consortium name="Ensembl"/>
        </authorList>
    </citation>
    <scope>IDENTIFICATION</scope>
</reference>
<dbReference type="STRING" id="7897.ENSLACP00000021374"/>
<dbReference type="InParanoid" id="H3BHK3"/>
<keyword evidence="4" id="KW-0969">Cilium</keyword>
<reference evidence="11" key="1">
    <citation type="submission" date="2011-08" db="EMBL/GenBank/DDBJ databases">
        <title>The draft genome of Latimeria chalumnae.</title>
        <authorList>
            <person name="Di Palma F."/>
            <person name="Alfoldi J."/>
            <person name="Johnson J."/>
            <person name="Berlin A."/>
            <person name="Gnerre S."/>
            <person name="Jaffe D."/>
            <person name="MacCallum I."/>
            <person name="Young S."/>
            <person name="Walker B.J."/>
            <person name="Lander E."/>
            <person name="Lindblad-Toh K."/>
        </authorList>
    </citation>
    <scope>NUCLEOTIDE SEQUENCE [LARGE SCALE GENOMIC DNA]</scope>
    <source>
        <strain evidence="11">Wild caught</strain>
    </source>
</reference>
<comment type="subunit">
    <text evidence="8">Microtubule inner protein component of sperm flagellar doublet microtubules.</text>
</comment>
<protein>
    <submittedName>
        <fullName evidence="10">Cilia and flagella associated protein 68</fullName>
    </submittedName>
</protein>
<evidence type="ECO:0000256" key="9">
    <source>
        <dbReference type="SAM" id="MobiDB-lite"/>
    </source>
</evidence>
<dbReference type="InterPro" id="IPR009524">
    <property type="entry name" value="CFAP68"/>
</dbReference>
<keyword evidence="3" id="KW-0282">Flagellum</keyword>
<organism evidence="10 11">
    <name type="scientific">Latimeria chalumnae</name>
    <name type="common">Coelacanth</name>
    <dbReference type="NCBI Taxonomy" id="7897"/>
    <lineage>
        <taxon>Eukaryota</taxon>
        <taxon>Metazoa</taxon>
        <taxon>Chordata</taxon>
        <taxon>Craniata</taxon>
        <taxon>Vertebrata</taxon>
        <taxon>Euteleostomi</taxon>
        <taxon>Coelacanthiformes</taxon>
        <taxon>Coelacanthidae</taxon>
        <taxon>Latimeria</taxon>
    </lineage>
</organism>
<evidence type="ECO:0000313" key="10">
    <source>
        <dbReference type="Ensembl" id="ENSLACP00000021374.1"/>
    </source>
</evidence>
<dbReference type="Pfam" id="PF06608">
    <property type="entry name" value="CFAP68"/>
    <property type="match status" value="1"/>
</dbReference>
<keyword evidence="11" id="KW-1185">Reference proteome</keyword>
<dbReference type="Proteomes" id="UP000008672">
    <property type="component" value="Unassembled WGS sequence"/>
</dbReference>
<dbReference type="PANTHER" id="PTHR31180">
    <property type="entry name" value="CILIA- AND FLAGELLA-ASSOCIATED PROTEIN 107-RELATED"/>
    <property type="match status" value="1"/>
</dbReference>
<dbReference type="Ensembl" id="ENSLACT00000021515.1">
    <property type="protein sequence ID" value="ENSLACP00000021374.1"/>
    <property type="gene ID" value="ENSLACG00000018779.1"/>
</dbReference>
<dbReference type="InterPro" id="IPR037662">
    <property type="entry name" value="CFAP68/107"/>
</dbReference>
<evidence type="ECO:0000256" key="4">
    <source>
        <dbReference type="ARBA" id="ARBA00023069"/>
    </source>
</evidence>
<keyword evidence="2" id="KW-0963">Cytoplasm</keyword>
<dbReference type="AlphaFoldDB" id="H3BHK3"/>
<comment type="function">
    <text evidence="7">Microtubule inner protein (MIP) part of the dynein-decorated doublet microtubules (DMTs) in cilia axoneme, which is required for motile cilia beating.</text>
</comment>
<dbReference type="GO" id="GO:0005930">
    <property type="term" value="C:axoneme"/>
    <property type="evidence" value="ECO:0007669"/>
    <property type="project" value="UniProtKB-ARBA"/>
</dbReference>
<evidence type="ECO:0000256" key="5">
    <source>
        <dbReference type="ARBA" id="ARBA00023212"/>
    </source>
</evidence>
<keyword evidence="5" id="KW-0206">Cytoskeleton</keyword>
<evidence type="ECO:0000313" key="11">
    <source>
        <dbReference type="Proteomes" id="UP000008672"/>
    </source>
</evidence>
<feature type="compositionally biased region" description="Basic and acidic residues" evidence="9">
    <location>
        <begin position="132"/>
        <end position="144"/>
    </location>
</feature>
<evidence type="ECO:0000256" key="3">
    <source>
        <dbReference type="ARBA" id="ARBA00022846"/>
    </source>
</evidence>
<evidence type="ECO:0000256" key="2">
    <source>
        <dbReference type="ARBA" id="ARBA00022490"/>
    </source>
</evidence>
<name>H3BHK3_LATCH</name>
<dbReference type="GO" id="GO:0005634">
    <property type="term" value="C:nucleus"/>
    <property type="evidence" value="ECO:0007669"/>
    <property type="project" value="InterPro"/>
</dbReference>
<sequence>FRSMIRASGYAEVWNESNKFNQYGWKCATYEDQYSNDTLIGNWNEERFDIKKLVQRKPLPSQYAHYYQTTYSSAYNKEDRLRPLQIKREPHAFPAHQPELNPPETKKPPNSCQKVDYINPAFHRLPLSPAPKKAEANECKEQGS</sequence>
<comment type="subcellular location">
    <subcellularLocation>
        <location evidence="1">Cytoplasm</location>
        <location evidence="1">Cytoskeleton</location>
        <location evidence="1">Flagellum axoneme</location>
    </subcellularLocation>
</comment>
<accession>H3BHK3</accession>
<feature type="region of interest" description="Disordered" evidence="9">
    <location>
        <begin position="88"/>
        <end position="144"/>
    </location>
</feature>
<dbReference type="EMBL" id="AFYH01007237">
    <property type="status" value="NOT_ANNOTATED_CDS"/>
    <property type="molecule type" value="Genomic_DNA"/>
</dbReference>
<gene>
    <name evidence="10" type="primary">CFAP68</name>
</gene>
<evidence type="ECO:0000256" key="8">
    <source>
        <dbReference type="ARBA" id="ARBA00046435"/>
    </source>
</evidence>